<evidence type="ECO:0000313" key="1">
    <source>
        <dbReference type="EMBL" id="DAD98378.1"/>
    </source>
</evidence>
<proteinExistence type="predicted"/>
<name>A0A8S5NVY7_9CAUD</name>
<accession>A0A8S5NVY7</accession>
<protein>
    <submittedName>
        <fullName evidence="1">Uncharacterized protein</fullName>
    </submittedName>
</protein>
<reference evidence="1" key="1">
    <citation type="journal article" date="2021" name="Proc. Natl. Acad. Sci. U.S.A.">
        <title>A Catalog of Tens of Thousands of Viruses from Human Metagenomes Reveals Hidden Associations with Chronic Diseases.</title>
        <authorList>
            <person name="Tisza M.J."/>
            <person name="Buck C.B."/>
        </authorList>
    </citation>
    <scope>NUCLEOTIDE SEQUENCE</scope>
    <source>
        <strain evidence="1">CtWDt29</strain>
    </source>
</reference>
<sequence length="50" mass="5714">MYSNITKISLNGKSLYTARSCIEFKELSNKSFAAILRQFSQQISRLSILI</sequence>
<dbReference type="EMBL" id="BK015261">
    <property type="protein sequence ID" value="DAD98378.1"/>
    <property type="molecule type" value="Genomic_DNA"/>
</dbReference>
<organism evidence="1">
    <name type="scientific">CrAss-like virus sp. ctWDt29</name>
    <dbReference type="NCBI Taxonomy" id="2825836"/>
    <lineage>
        <taxon>Viruses</taxon>
        <taxon>Duplodnaviria</taxon>
        <taxon>Heunggongvirae</taxon>
        <taxon>Uroviricota</taxon>
        <taxon>Caudoviricetes</taxon>
        <taxon>Crassvirales</taxon>
    </lineage>
</organism>